<gene>
    <name evidence="2" type="ORF">GI584_23270</name>
</gene>
<dbReference type="SUPFAM" id="SSF51658">
    <property type="entry name" value="Xylose isomerase-like"/>
    <property type="match status" value="1"/>
</dbReference>
<dbReference type="InterPro" id="IPR013022">
    <property type="entry name" value="Xyl_isomerase-like_TIM-brl"/>
</dbReference>
<organism evidence="2 3">
    <name type="scientific">Gracilibacillus salitolerans</name>
    <dbReference type="NCBI Taxonomy" id="2663022"/>
    <lineage>
        <taxon>Bacteria</taxon>
        <taxon>Bacillati</taxon>
        <taxon>Bacillota</taxon>
        <taxon>Bacilli</taxon>
        <taxon>Bacillales</taxon>
        <taxon>Bacillaceae</taxon>
        <taxon>Gracilibacillus</taxon>
    </lineage>
</organism>
<reference evidence="2 3" key="1">
    <citation type="submission" date="2019-11" db="EMBL/GenBank/DDBJ databases">
        <title>Gracilibacillus salitolerans sp. nov., a moderate halophile isolated from a saline soil in northwest China.</title>
        <authorList>
            <person name="Gan L."/>
        </authorList>
    </citation>
    <scope>NUCLEOTIDE SEQUENCE [LARGE SCALE GENOMIC DNA]</scope>
    <source>
        <strain evidence="2 3">SCU50</strain>
    </source>
</reference>
<dbReference type="Proteomes" id="UP000339690">
    <property type="component" value="Chromosome"/>
</dbReference>
<dbReference type="KEGG" id="grc:GI584_23270"/>
<name>A0A5Q2TP75_9BACI</name>
<evidence type="ECO:0000259" key="1">
    <source>
        <dbReference type="Pfam" id="PF01261"/>
    </source>
</evidence>
<dbReference type="Pfam" id="PF01261">
    <property type="entry name" value="AP_endonuc_2"/>
    <property type="match status" value="1"/>
</dbReference>
<dbReference type="Gene3D" id="3.20.20.150">
    <property type="entry name" value="Divalent-metal-dependent TIM barrel enzymes"/>
    <property type="match status" value="1"/>
</dbReference>
<evidence type="ECO:0000313" key="2">
    <source>
        <dbReference type="EMBL" id="QGH36794.1"/>
    </source>
</evidence>
<dbReference type="InterPro" id="IPR036237">
    <property type="entry name" value="Xyl_isomerase-like_sf"/>
</dbReference>
<protein>
    <submittedName>
        <fullName evidence="2">TIM barrel protein</fullName>
    </submittedName>
</protein>
<dbReference type="PANTHER" id="PTHR12110">
    <property type="entry name" value="HYDROXYPYRUVATE ISOMERASE"/>
    <property type="match status" value="1"/>
</dbReference>
<feature type="domain" description="Xylose isomerase-like TIM barrel" evidence="1">
    <location>
        <begin position="21"/>
        <end position="286"/>
    </location>
</feature>
<dbReference type="AlphaFoldDB" id="A0A5Q2TP75"/>
<evidence type="ECO:0000313" key="3">
    <source>
        <dbReference type="Proteomes" id="UP000339690"/>
    </source>
</evidence>
<dbReference type="RefSeq" id="WP_153792804.1">
    <property type="nucleotide sequence ID" value="NZ_CP045915.1"/>
</dbReference>
<accession>A0A5Q2TP75</accession>
<keyword evidence="3" id="KW-1185">Reference proteome</keyword>
<dbReference type="EMBL" id="CP045915">
    <property type="protein sequence ID" value="QGH36794.1"/>
    <property type="molecule type" value="Genomic_DNA"/>
</dbReference>
<dbReference type="InterPro" id="IPR050312">
    <property type="entry name" value="IolE/XylAMocC-like"/>
</dbReference>
<sequence length="291" mass="32090">MYNPIGVIADGFQKDLWEGLRLAGKLNVQSVQLYAVSGEMDPATITSDTKKRLKEELEANNLTISALCGDLEGHGFQDRSVNAEKVDKSKRILELAVELGSPIVTTHIGIVPEQKNEIYHSMYDACEALGDFATSLQAHFAIETGPEPASRLKAFLDQLPTNGVSVNFDPANMVMVTGDDPVQGVYTLKDYIVHTHVKDGKKLGQVDPRDVYGALGYKPMSHDAIADMVEKGTGFRETSLGQGEVPFDQYFKALEDIGYVGHLIIEREAETNAFENIKQAVEYLQARQKVR</sequence>
<dbReference type="PANTHER" id="PTHR12110:SF41">
    <property type="entry name" value="INOSOSE DEHYDRATASE"/>
    <property type="match status" value="1"/>
</dbReference>
<proteinExistence type="predicted"/>